<dbReference type="InterPro" id="IPR050650">
    <property type="entry name" value="Type-II_Cytokine-TF_Rcpt"/>
</dbReference>
<keyword evidence="5" id="KW-1185">Reference proteome</keyword>
<dbReference type="Ensembl" id="ENSLBET00000018193.1">
    <property type="protein sequence ID" value="ENSLBEP00000017226.1"/>
    <property type="gene ID" value="ENSLBEG00000013272.1"/>
</dbReference>
<feature type="compositionally biased region" description="Basic and acidic residues" evidence="1">
    <location>
        <begin position="344"/>
        <end position="358"/>
    </location>
</feature>
<dbReference type="InterPro" id="IPR015373">
    <property type="entry name" value="Interferon/interleukin_rcp_dom"/>
</dbReference>
<reference evidence="4" key="2">
    <citation type="submission" date="2025-09" db="UniProtKB">
        <authorList>
            <consortium name="Ensembl"/>
        </authorList>
    </citation>
    <scope>IDENTIFICATION</scope>
</reference>
<dbReference type="PROSITE" id="PS50853">
    <property type="entry name" value="FN3"/>
    <property type="match status" value="1"/>
</dbReference>
<dbReference type="STRING" id="56723.ENSLBEP00000017226"/>
<dbReference type="InterPro" id="IPR036116">
    <property type="entry name" value="FN3_sf"/>
</dbReference>
<dbReference type="AlphaFoldDB" id="A0A3Q3FB82"/>
<dbReference type="Gene3D" id="2.60.40.10">
    <property type="entry name" value="Immunoglobulins"/>
    <property type="match status" value="2"/>
</dbReference>
<dbReference type="InterPro" id="IPR003961">
    <property type="entry name" value="FN3_dom"/>
</dbReference>
<reference evidence="4" key="1">
    <citation type="submission" date="2025-08" db="UniProtKB">
        <authorList>
            <consortium name="Ensembl"/>
        </authorList>
    </citation>
    <scope>IDENTIFICATION</scope>
</reference>
<feature type="domain" description="Fibronectin type-III" evidence="3">
    <location>
        <begin position="153"/>
        <end position="246"/>
    </location>
</feature>
<feature type="compositionally biased region" description="Polar residues" evidence="1">
    <location>
        <begin position="359"/>
        <end position="372"/>
    </location>
</feature>
<sequence>MKSCQCYLFRPPSIMSISSWVCLLPLIFYTCLAVGAKPASPQNVNVLSLNTNYTLTWDWDYNSSDALPVSFTTEYIPRFKLSSKRVVVWNMACEESPRRSCDLTPLDLHYLSIFILRVRANVNGSHSDWVQKKFCPDTDAAVGPPSKVDLGPAGGHLDVFISDPLTSANISMREELQELYYHILYWEKSEDTQDLRSRSLNSSVNMVTLPNLKSWTWYCVSIQTRYDFYNKFSSFTNPICMQTQGTLPWWQIVLYFLASLLVFFVLMLLILCGSFWCYRIVKLTLYPPIHLPKHFQEYLQDSPSSDVPRLLTPDSESELLCEVTVCPEPLVLEVHQPPPEDLEEPHPDLEPDIRHSRQDSGGSNDSGIYSTGGSSGLRPCPSLSHEGGRTSCQDIYDPQQVKMKDMTPGIRSQLIIDEGVLDMSV</sequence>
<organism evidence="4 5">
    <name type="scientific">Labrus bergylta</name>
    <name type="common">ballan wrasse</name>
    <dbReference type="NCBI Taxonomy" id="56723"/>
    <lineage>
        <taxon>Eukaryota</taxon>
        <taxon>Metazoa</taxon>
        <taxon>Chordata</taxon>
        <taxon>Craniata</taxon>
        <taxon>Vertebrata</taxon>
        <taxon>Euteleostomi</taxon>
        <taxon>Actinopterygii</taxon>
        <taxon>Neopterygii</taxon>
        <taxon>Teleostei</taxon>
        <taxon>Neoteleostei</taxon>
        <taxon>Acanthomorphata</taxon>
        <taxon>Eupercaria</taxon>
        <taxon>Labriformes</taxon>
        <taxon>Labridae</taxon>
        <taxon>Labrus</taxon>
    </lineage>
</organism>
<dbReference type="InterPro" id="IPR013783">
    <property type="entry name" value="Ig-like_fold"/>
</dbReference>
<dbReference type="Pfam" id="PF09294">
    <property type="entry name" value="Interfer-bind"/>
    <property type="match status" value="1"/>
</dbReference>
<dbReference type="Pfam" id="PF01108">
    <property type="entry name" value="Tissue_fac"/>
    <property type="match status" value="1"/>
</dbReference>
<protein>
    <submittedName>
        <fullName evidence="4">Interferon alpha/beta receptor 1b-like</fullName>
    </submittedName>
</protein>
<keyword evidence="2" id="KW-1133">Transmembrane helix</keyword>
<dbReference type="GeneTree" id="ENSGT00940000158406"/>
<dbReference type="SUPFAM" id="SSF49265">
    <property type="entry name" value="Fibronectin type III"/>
    <property type="match status" value="2"/>
</dbReference>
<dbReference type="GO" id="GO:0005886">
    <property type="term" value="C:plasma membrane"/>
    <property type="evidence" value="ECO:0007669"/>
    <property type="project" value="TreeGrafter"/>
</dbReference>
<evidence type="ECO:0000313" key="4">
    <source>
        <dbReference type="Ensembl" id="ENSLBEP00000017226.1"/>
    </source>
</evidence>
<feature type="transmembrane region" description="Helical" evidence="2">
    <location>
        <begin position="249"/>
        <end position="278"/>
    </location>
</feature>
<evidence type="ECO:0000256" key="1">
    <source>
        <dbReference type="SAM" id="MobiDB-lite"/>
    </source>
</evidence>
<feature type="region of interest" description="Disordered" evidence="1">
    <location>
        <begin position="335"/>
        <end position="393"/>
    </location>
</feature>
<keyword evidence="2" id="KW-0812">Transmembrane</keyword>
<accession>A0A3Q3FB82</accession>
<name>A0A3Q3FB82_9LABR</name>
<keyword evidence="2" id="KW-0472">Membrane</keyword>
<evidence type="ECO:0000313" key="5">
    <source>
        <dbReference type="Proteomes" id="UP000261660"/>
    </source>
</evidence>
<dbReference type="PANTHER" id="PTHR20859:SF85">
    <property type="entry name" value="INTERFERON ALPHA_BETA RECEPTOR 1 ISOFORM X1"/>
    <property type="match status" value="1"/>
</dbReference>
<proteinExistence type="predicted"/>
<dbReference type="PANTHER" id="PTHR20859">
    <property type="entry name" value="INTERFERON/INTERLEUKIN RECEPTOR"/>
    <property type="match status" value="1"/>
</dbReference>
<evidence type="ECO:0000256" key="2">
    <source>
        <dbReference type="SAM" id="Phobius"/>
    </source>
</evidence>
<dbReference type="GO" id="GO:0004904">
    <property type="term" value="F:interferon receptor activity"/>
    <property type="evidence" value="ECO:0007669"/>
    <property type="project" value="TreeGrafter"/>
</dbReference>
<evidence type="ECO:0000259" key="3">
    <source>
        <dbReference type="PROSITE" id="PS50853"/>
    </source>
</evidence>
<dbReference type="InParanoid" id="A0A3Q3FB82"/>
<dbReference type="Proteomes" id="UP000261660">
    <property type="component" value="Unplaced"/>
</dbReference>